<feature type="domain" description="Retrovirus-related Pol polyprotein from transposon TNT 1-94-like beta-barrel" evidence="1">
    <location>
        <begin position="149"/>
        <end position="229"/>
    </location>
</feature>
<dbReference type="Proteomes" id="UP000593576">
    <property type="component" value="Unassembled WGS sequence"/>
</dbReference>
<evidence type="ECO:0000313" key="3">
    <source>
        <dbReference type="Proteomes" id="UP000593576"/>
    </source>
</evidence>
<dbReference type="PANTHER" id="PTHR47592:SF27">
    <property type="entry name" value="OS08G0421700 PROTEIN"/>
    <property type="match status" value="1"/>
</dbReference>
<name>A0A7J9N1G5_GOSSC</name>
<dbReference type="OrthoDB" id="1736601at2759"/>
<dbReference type="Pfam" id="PF22936">
    <property type="entry name" value="Pol_BBD"/>
    <property type="match status" value="1"/>
</dbReference>
<dbReference type="Pfam" id="PF14223">
    <property type="entry name" value="Retrotran_gag_2"/>
    <property type="match status" value="1"/>
</dbReference>
<organism evidence="2 3">
    <name type="scientific">Gossypium schwendimanii</name>
    <name type="common">Cotton</name>
    <dbReference type="NCBI Taxonomy" id="34291"/>
    <lineage>
        <taxon>Eukaryota</taxon>
        <taxon>Viridiplantae</taxon>
        <taxon>Streptophyta</taxon>
        <taxon>Embryophyta</taxon>
        <taxon>Tracheophyta</taxon>
        <taxon>Spermatophyta</taxon>
        <taxon>Magnoliopsida</taxon>
        <taxon>eudicotyledons</taxon>
        <taxon>Gunneridae</taxon>
        <taxon>Pentapetalae</taxon>
        <taxon>rosids</taxon>
        <taxon>malvids</taxon>
        <taxon>Malvales</taxon>
        <taxon>Malvaceae</taxon>
        <taxon>Malvoideae</taxon>
        <taxon>Gossypium</taxon>
    </lineage>
</organism>
<accession>A0A7J9N1G5</accession>
<evidence type="ECO:0000259" key="1">
    <source>
        <dbReference type="Pfam" id="PF22936"/>
    </source>
</evidence>
<sequence>MLKQRLYTFRMNECEHLRDHITQFVNLLNDLNNVEVHINDEDQAMLLLCSLPPSYKSFRETLIYDKDNLSFKDVKGHLLRKAKLDNEFNSNNKLDKQASVFVASRKRDKRCCYCKNNEEDLAGVNLADDKGDDFLLVSTSENFELTSEWILDLRCSFHIFSNIDWFSTYSPVEGGVVRMGNGSPSKVIDIGTFQIKMHDGIIRTLLDVKHVPNLKKNLISLGILDSKGCIINTESNKINVSRGALILMKGKNIDSLYVREGSTVTGEIRRLTSIKELKSICFKRRQFCHSREKCMTVSYKRGSLLVVVLKR</sequence>
<proteinExistence type="predicted"/>
<dbReference type="PANTHER" id="PTHR47592">
    <property type="entry name" value="PBF68 PROTEIN"/>
    <property type="match status" value="1"/>
</dbReference>
<gene>
    <name evidence="2" type="ORF">Goshw_025025</name>
</gene>
<protein>
    <recommendedName>
        <fullName evidence="1">Retrovirus-related Pol polyprotein from transposon TNT 1-94-like beta-barrel domain-containing protein</fullName>
    </recommendedName>
</protein>
<dbReference type="EMBL" id="JABFAF010267482">
    <property type="protein sequence ID" value="MBA0877203.1"/>
    <property type="molecule type" value="Genomic_DNA"/>
</dbReference>
<reference evidence="2 3" key="1">
    <citation type="journal article" date="2019" name="Genome Biol. Evol.">
        <title>Insights into the evolution of the New World diploid cottons (Gossypium, subgenus Houzingenia) based on genome sequencing.</title>
        <authorList>
            <person name="Grover C.E."/>
            <person name="Arick M.A. 2nd"/>
            <person name="Thrash A."/>
            <person name="Conover J.L."/>
            <person name="Sanders W.S."/>
            <person name="Peterson D.G."/>
            <person name="Frelichowski J.E."/>
            <person name="Scheffler J.A."/>
            <person name="Scheffler B.E."/>
            <person name="Wendel J.F."/>
        </authorList>
    </citation>
    <scope>NUCLEOTIDE SEQUENCE [LARGE SCALE GENOMIC DNA]</scope>
    <source>
        <strain evidence="2">1</strain>
        <tissue evidence="2">Leaf</tissue>
    </source>
</reference>
<comment type="caution">
    <text evidence="2">The sequence shown here is derived from an EMBL/GenBank/DDBJ whole genome shotgun (WGS) entry which is preliminary data.</text>
</comment>
<evidence type="ECO:0000313" key="2">
    <source>
        <dbReference type="EMBL" id="MBA0877203.1"/>
    </source>
</evidence>
<dbReference type="InterPro" id="IPR054722">
    <property type="entry name" value="PolX-like_BBD"/>
</dbReference>
<keyword evidence="3" id="KW-1185">Reference proteome</keyword>
<dbReference type="AlphaFoldDB" id="A0A7J9N1G5"/>